<evidence type="ECO:0000313" key="10">
    <source>
        <dbReference type="Proteomes" id="UP000186079"/>
    </source>
</evidence>
<dbReference type="InterPro" id="IPR001789">
    <property type="entry name" value="Sig_transdc_resp-reg_receiver"/>
</dbReference>
<dbReference type="EMBL" id="JTAK01000002">
    <property type="protein sequence ID" value="KHO65260.1"/>
    <property type="molecule type" value="Genomic_DNA"/>
</dbReference>
<keyword evidence="4" id="KW-0597">Phosphoprotein</keyword>
<dbReference type="Gene3D" id="1.10.10.10">
    <property type="entry name" value="Winged helix-like DNA-binding domain superfamily/Winged helix DNA-binding domain"/>
    <property type="match status" value="1"/>
</dbReference>
<evidence type="ECO:0000256" key="2">
    <source>
        <dbReference type="ARBA" id="ARBA00023125"/>
    </source>
</evidence>
<dbReference type="GO" id="GO:0006355">
    <property type="term" value="P:regulation of DNA-templated transcription"/>
    <property type="evidence" value="ECO:0007669"/>
    <property type="project" value="InterPro"/>
</dbReference>
<dbReference type="PATRIC" id="fig|706570.3.peg.343"/>
<evidence type="ECO:0000259" key="6">
    <source>
        <dbReference type="PROSITE" id="PS50110"/>
    </source>
</evidence>
<accession>A0A0B2DD32</accession>
<dbReference type="SUPFAM" id="SSF52172">
    <property type="entry name" value="CheY-like"/>
    <property type="match status" value="1"/>
</dbReference>
<evidence type="ECO:0000256" key="3">
    <source>
        <dbReference type="ARBA" id="ARBA00023163"/>
    </source>
</evidence>
<dbReference type="Proteomes" id="UP000030980">
    <property type="component" value="Unassembled WGS sequence"/>
</dbReference>
<dbReference type="PRINTS" id="PR00038">
    <property type="entry name" value="HTHLUXR"/>
</dbReference>
<proteinExistence type="predicted"/>
<dbReference type="InterPro" id="IPR016032">
    <property type="entry name" value="Sig_transdc_resp-reg_C-effctor"/>
</dbReference>
<dbReference type="SUPFAM" id="SSF46894">
    <property type="entry name" value="C-terminal effector domain of the bipartite response regulators"/>
    <property type="match status" value="1"/>
</dbReference>
<dbReference type="GO" id="GO:0003677">
    <property type="term" value="F:DNA binding"/>
    <property type="evidence" value="ECO:0007669"/>
    <property type="project" value="UniProtKB-KW"/>
</dbReference>
<dbReference type="EMBL" id="FTMC01000001">
    <property type="protein sequence ID" value="SIP89640.1"/>
    <property type="molecule type" value="Genomic_DNA"/>
</dbReference>
<dbReference type="InterPro" id="IPR000792">
    <property type="entry name" value="Tscrpt_reg_LuxR_C"/>
</dbReference>
<dbReference type="STRING" id="706570.PT85_03970"/>
<evidence type="ECO:0000313" key="9">
    <source>
        <dbReference type="Proteomes" id="UP000030980"/>
    </source>
</evidence>
<keyword evidence="1" id="KW-0805">Transcription regulation</keyword>
<feature type="domain" description="Response regulatory" evidence="6">
    <location>
        <begin position="3"/>
        <end position="118"/>
    </location>
</feature>
<evidence type="ECO:0000256" key="4">
    <source>
        <dbReference type="PROSITE-ProRule" id="PRU00169"/>
    </source>
</evidence>
<accession>A0A0B3BRM8</accession>
<dbReference type="GO" id="GO:0000160">
    <property type="term" value="P:phosphorelay signal transduction system"/>
    <property type="evidence" value="ECO:0007669"/>
    <property type="project" value="InterPro"/>
</dbReference>
<dbReference type="Gene3D" id="3.40.50.2300">
    <property type="match status" value="1"/>
</dbReference>
<feature type="modified residue" description="4-aspartylphosphate" evidence="4">
    <location>
        <position position="53"/>
    </location>
</feature>
<keyword evidence="9" id="KW-1185">Reference proteome</keyword>
<dbReference type="PANTHER" id="PTHR44688">
    <property type="entry name" value="DNA-BINDING TRANSCRIPTIONAL ACTIVATOR DEVR_DOSR"/>
    <property type="match status" value="1"/>
</dbReference>
<dbReference type="SMART" id="SM00448">
    <property type="entry name" value="REC"/>
    <property type="match status" value="1"/>
</dbReference>
<dbReference type="RefSeq" id="WP_027588798.1">
    <property type="nucleotide sequence ID" value="NZ_FMUP01000001.1"/>
</dbReference>
<evidence type="ECO:0000313" key="7">
    <source>
        <dbReference type="EMBL" id="KHO65260.1"/>
    </source>
</evidence>
<dbReference type="Proteomes" id="UP000186079">
    <property type="component" value="Unassembled WGS sequence"/>
</dbReference>
<dbReference type="Pfam" id="PF00072">
    <property type="entry name" value="Response_reg"/>
    <property type="match status" value="1"/>
</dbReference>
<organism evidence="7 9">
    <name type="scientific">Pseudomonas flexibilis</name>
    <dbReference type="NCBI Taxonomy" id="706570"/>
    <lineage>
        <taxon>Bacteria</taxon>
        <taxon>Pseudomonadati</taxon>
        <taxon>Pseudomonadota</taxon>
        <taxon>Gammaproteobacteria</taxon>
        <taxon>Pseudomonadales</taxon>
        <taxon>Pseudomonadaceae</taxon>
        <taxon>Pseudomonas</taxon>
    </lineage>
</organism>
<dbReference type="AlphaFoldDB" id="A0A0B2DD32"/>
<feature type="domain" description="HTH luxR-type" evidence="5">
    <location>
        <begin position="134"/>
        <end position="196"/>
    </location>
</feature>
<dbReference type="CDD" id="cd06170">
    <property type="entry name" value="LuxR_C_like"/>
    <property type="match status" value="1"/>
</dbReference>
<sequence length="196" mass="21701">MSCVYLIDDDELILDLHAELLGAAGLKVRRFSSSRAFLSSYVAAGDCECILSDLRMPELGGLELQAELLARGVETPLIFITGHADVATAVEAMRRGAFDYVEKPVDGRQLLARVRAALARCAELHQAGQARRAREQRLGLLTAQERRIAEWVVQGKSSREISELASISVRTVENHRARIMDKLQVSSVVEMVRMLL</sequence>
<protein>
    <submittedName>
        <fullName evidence="7">Response regulator receiver protein</fullName>
    </submittedName>
    <submittedName>
        <fullName evidence="8">Two component transcriptional regulator, LuxR family</fullName>
    </submittedName>
</protein>
<reference evidence="7 9" key="1">
    <citation type="submission" date="2014-11" db="EMBL/GenBank/DDBJ databases">
        <title>Genome sequence of Pseudomonas tuomuerensis JCM 14085.</title>
        <authorList>
            <person name="Shin S.-K."/>
            <person name="Yi H."/>
        </authorList>
    </citation>
    <scope>NUCLEOTIDE SEQUENCE [LARGE SCALE GENOMIC DNA]</scope>
    <source>
        <strain evidence="7 9">JCM 14085</strain>
    </source>
</reference>
<gene>
    <name evidence="7" type="ORF">PT85_03970</name>
    <name evidence="8" type="ORF">SAMN05421672_101224</name>
</gene>
<dbReference type="OrthoDB" id="9802186at2"/>
<keyword evidence="2" id="KW-0238">DNA-binding</keyword>
<reference evidence="8 10" key="2">
    <citation type="submission" date="2017-01" db="EMBL/GenBank/DDBJ databases">
        <authorList>
            <person name="Mah S.A."/>
            <person name="Swanson W.J."/>
            <person name="Moy G.W."/>
            <person name="Vacquier V.D."/>
        </authorList>
    </citation>
    <scope>NUCLEOTIDE SEQUENCE [LARGE SCALE GENOMIC DNA]</scope>
    <source>
        <strain evidence="8 10">ATCC 29606</strain>
    </source>
</reference>
<dbReference type="SMART" id="SM00421">
    <property type="entry name" value="HTH_LUXR"/>
    <property type="match status" value="1"/>
</dbReference>
<keyword evidence="3" id="KW-0804">Transcription</keyword>
<evidence type="ECO:0000259" key="5">
    <source>
        <dbReference type="PROSITE" id="PS50043"/>
    </source>
</evidence>
<dbReference type="PROSITE" id="PS50043">
    <property type="entry name" value="HTH_LUXR_2"/>
    <property type="match status" value="1"/>
</dbReference>
<evidence type="ECO:0000256" key="1">
    <source>
        <dbReference type="ARBA" id="ARBA00023015"/>
    </source>
</evidence>
<dbReference type="InterPro" id="IPR011006">
    <property type="entry name" value="CheY-like_superfamily"/>
</dbReference>
<name>A0A0B2DD32_9PSED</name>
<evidence type="ECO:0000313" key="8">
    <source>
        <dbReference type="EMBL" id="SIP89640.1"/>
    </source>
</evidence>
<dbReference type="PROSITE" id="PS50110">
    <property type="entry name" value="RESPONSE_REGULATORY"/>
    <property type="match status" value="1"/>
</dbReference>
<dbReference type="Pfam" id="PF00196">
    <property type="entry name" value="GerE"/>
    <property type="match status" value="1"/>
</dbReference>
<dbReference type="PANTHER" id="PTHR44688:SF16">
    <property type="entry name" value="DNA-BINDING TRANSCRIPTIONAL ACTIVATOR DEVR_DOSR"/>
    <property type="match status" value="1"/>
</dbReference>
<dbReference type="InterPro" id="IPR036388">
    <property type="entry name" value="WH-like_DNA-bd_sf"/>
</dbReference>